<dbReference type="SMART" id="SM00355">
    <property type="entry name" value="ZnF_C2H2"/>
    <property type="match status" value="2"/>
</dbReference>
<dbReference type="Pfam" id="PF12171">
    <property type="entry name" value="zf-C2H2_jaz"/>
    <property type="match status" value="1"/>
</dbReference>
<feature type="domain" description="J" evidence="7">
    <location>
        <begin position="4"/>
        <end position="70"/>
    </location>
</feature>
<dbReference type="PANTHER" id="PTHR44029">
    <property type="entry name" value="DNAJ HOMOLOG SUBFAMILY C MEMBER 21"/>
    <property type="match status" value="1"/>
</dbReference>
<keyword evidence="3" id="KW-0862">Zinc</keyword>
<dbReference type="Gene3D" id="3.30.160.60">
    <property type="entry name" value="Classic Zinc Finger"/>
    <property type="match status" value="1"/>
</dbReference>
<dbReference type="InterPro" id="IPR054076">
    <property type="entry name" value="ZUO1-like_ZHD"/>
</dbReference>
<evidence type="ECO:0000256" key="1">
    <source>
        <dbReference type="ARBA" id="ARBA00022723"/>
    </source>
</evidence>
<evidence type="ECO:0000256" key="2">
    <source>
        <dbReference type="ARBA" id="ARBA00022771"/>
    </source>
</evidence>
<accession>A0A8H7BUA0</accession>
<dbReference type="SMART" id="SM00271">
    <property type="entry name" value="DnaJ"/>
    <property type="match status" value="1"/>
</dbReference>
<dbReference type="CDD" id="cd06257">
    <property type="entry name" value="DnaJ"/>
    <property type="match status" value="1"/>
</dbReference>
<dbReference type="OrthoDB" id="5894at2759"/>
<dbReference type="SUPFAM" id="SSF46565">
    <property type="entry name" value="Chaperone J-domain"/>
    <property type="match status" value="1"/>
</dbReference>
<dbReference type="InterPro" id="IPR001623">
    <property type="entry name" value="DnaJ_domain"/>
</dbReference>
<dbReference type="PANTHER" id="PTHR44029:SF1">
    <property type="entry name" value="DNAJ HOMOLOG SUBFAMILY C MEMBER 21"/>
    <property type="match status" value="1"/>
</dbReference>
<evidence type="ECO:0000259" key="7">
    <source>
        <dbReference type="PROSITE" id="PS50076"/>
    </source>
</evidence>
<evidence type="ECO:0000256" key="4">
    <source>
        <dbReference type="PROSITE-ProRule" id="PRU00042"/>
    </source>
</evidence>
<name>A0A8H7BUA0_9FUNG</name>
<feature type="compositionally biased region" description="Basic and acidic residues" evidence="6">
    <location>
        <begin position="130"/>
        <end position="141"/>
    </location>
</feature>
<dbReference type="InterPro" id="IPR022755">
    <property type="entry name" value="Znf_C2H2_jaz"/>
</dbReference>
<dbReference type="InterPro" id="IPR013087">
    <property type="entry name" value="Znf_C2H2_type"/>
</dbReference>
<dbReference type="Gene3D" id="1.10.287.110">
    <property type="entry name" value="DnaJ domain"/>
    <property type="match status" value="1"/>
</dbReference>
<dbReference type="PROSITE" id="PS50076">
    <property type="entry name" value="DNAJ_2"/>
    <property type="match status" value="1"/>
</dbReference>
<evidence type="ECO:0000256" key="3">
    <source>
        <dbReference type="ARBA" id="ARBA00022833"/>
    </source>
</evidence>
<evidence type="ECO:0000259" key="8">
    <source>
        <dbReference type="PROSITE" id="PS50157"/>
    </source>
</evidence>
<keyword evidence="2 4" id="KW-0863">Zinc-finger</keyword>
<evidence type="ECO:0000256" key="6">
    <source>
        <dbReference type="SAM" id="MobiDB-lite"/>
    </source>
</evidence>
<dbReference type="AlphaFoldDB" id="A0A8H7BUA0"/>
<keyword evidence="5" id="KW-0175">Coiled coil</keyword>
<dbReference type="InterPro" id="IPR036869">
    <property type="entry name" value="J_dom_sf"/>
</dbReference>
<gene>
    <name evidence="9" type="ORF">EC973_001121</name>
</gene>
<keyword evidence="10" id="KW-1185">Reference proteome</keyword>
<dbReference type="PROSITE" id="PS00636">
    <property type="entry name" value="DNAJ_1"/>
    <property type="match status" value="1"/>
</dbReference>
<dbReference type="PRINTS" id="PR00625">
    <property type="entry name" value="JDOMAIN"/>
</dbReference>
<feature type="coiled-coil region" evidence="5">
    <location>
        <begin position="202"/>
        <end position="277"/>
    </location>
</feature>
<feature type="compositionally biased region" description="Basic residues" evidence="6">
    <location>
        <begin position="375"/>
        <end position="385"/>
    </location>
</feature>
<dbReference type="InterPro" id="IPR018253">
    <property type="entry name" value="DnaJ_domain_CS"/>
</dbReference>
<dbReference type="InterPro" id="IPR051964">
    <property type="entry name" value="Chaperone_stress_response"/>
</dbReference>
<evidence type="ECO:0000313" key="9">
    <source>
        <dbReference type="EMBL" id="KAF7724395.1"/>
    </source>
</evidence>
<feature type="domain" description="C2H2-type" evidence="8">
    <location>
        <begin position="485"/>
        <end position="514"/>
    </location>
</feature>
<reference evidence="9" key="1">
    <citation type="submission" date="2020-01" db="EMBL/GenBank/DDBJ databases">
        <title>Genome Sequencing of Three Apophysomyces-Like Fungal Strains Confirms a Novel Fungal Genus in the Mucoromycota with divergent Burkholderia-like Endosymbiotic Bacteria.</title>
        <authorList>
            <person name="Stajich J.E."/>
            <person name="Macias A.M."/>
            <person name="Carter-House D."/>
            <person name="Lovett B."/>
            <person name="Kasson L.R."/>
            <person name="Berry K."/>
            <person name="Grigoriev I."/>
            <person name="Chang Y."/>
            <person name="Spatafora J."/>
            <person name="Kasson M.T."/>
        </authorList>
    </citation>
    <scope>NUCLEOTIDE SEQUENCE</scope>
    <source>
        <strain evidence="9">NRRL A-21654</strain>
    </source>
</reference>
<evidence type="ECO:0000313" key="10">
    <source>
        <dbReference type="Proteomes" id="UP000605846"/>
    </source>
</evidence>
<feature type="compositionally biased region" description="Polar residues" evidence="6">
    <location>
        <begin position="442"/>
        <end position="451"/>
    </location>
</feature>
<dbReference type="GO" id="GO:0005737">
    <property type="term" value="C:cytoplasm"/>
    <property type="evidence" value="ECO:0007669"/>
    <property type="project" value="TreeGrafter"/>
</dbReference>
<dbReference type="Proteomes" id="UP000605846">
    <property type="component" value="Unassembled WGS sequence"/>
</dbReference>
<dbReference type="PROSITE" id="PS50157">
    <property type="entry name" value="ZINC_FINGER_C2H2_2"/>
    <property type="match status" value="1"/>
</dbReference>
<dbReference type="Pfam" id="PF21884">
    <property type="entry name" value="ZUO1-like_ZHD"/>
    <property type="match status" value="1"/>
</dbReference>
<dbReference type="SUPFAM" id="SSF57667">
    <property type="entry name" value="beta-beta-alpha zinc fingers"/>
    <property type="match status" value="1"/>
</dbReference>
<dbReference type="GO" id="GO:0008270">
    <property type="term" value="F:zinc ion binding"/>
    <property type="evidence" value="ECO:0007669"/>
    <property type="project" value="UniProtKB-KW"/>
</dbReference>
<dbReference type="EMBL" id="JABAYA010000121">
    <property type="protein sequence ID" value="KAF7724395.1"/>
    <property type="molecule type" value="Genomic_DNA"/>
</dbReference>
<keyword evidence="1" id="KW-0479">Metal-binding</keyword>
<proteinExistence type="predicted"/>
<dbReference type="FunFam" id="1.10.287.110:FF:000046">
    <property type="entry name" value="dnaJ homolog subfamily C member 21"/>
    <property type="match status" value="1"/>
</dbReference>
<feature type="region of interest" description="Disordered" evidence="6">
    <location>
        <begin position="349"/>
        <end position="492"/>
    </location>
</feature>
<organism evidence="9 10">
    <name type="scientific">Apophysomyces ossiformis</name>
    <dbReference type="NCBI Taxonomy" id="679940"/>
    <lineage>
        <taxon>Eukaryota</taxon>
        <taxon>Fungi</taxon>
        <taxon>Fungi incertae sedis</taxon>
        <taxon>Mucoromycota</taxon>
        <taxon>Mucoromycotina</taxon>
        <taxon>Mucoromycetes</taxon>
        <taxon>Mucorales</taxon>
        <taxon>Mucorineae</taxon>
        <taxon>Mucoraceae</taxon>
        <taxon>Apophysomyces</taxon>
    </lineage>
</organism>
<sequence length="522" mass="60422">MRICYYDLLGVERKATGDEIKKAYRKQALIWHPDKNYDNVTEATERFALIQEAYEVLSDPQERAWYDGHRDAILRGDNHKGTKDSSAGTTSEDLMRYFSISEFRGFGDNDNGFFAVYRKLFQKLSEEEENAYHQEPPDDGRSFTPYPSFGDSKTPFADNDGYLGYGAYVRDFYSSWTNFSSAKSFQWMDKWRLSEAPNRLVRRAMEKENKKARETARKEYNDTIRNLAVFVRKRDPRFKAFQQEEQIRKEAAAAEQKARVQREKQEAQSRLAAYQEQDWAKVEHLISDEEDDERADDDEEIEESEFYCVVCDRFYKSERQFVSHESSRRHIKLAQALKEEMLADEEDFDFGNKAESVDPLDTQDTDIVDDFSAPRSKKKKNKNKKKIEPRWGFDEETDLNDVDEVSALTAALELEQSRRRRKGGKKGTDDITMADNIDSENGPETTGTPTDASEVEASAPKESAKTKREKRKEKKKQKEDAEGAHNCNVCGESYPTRNQLFNHIKETGHALAAPARGKAKRR</sequence>
<comment type="caution">
    <text evidence="9">The sequence shown here is derived from an EMBL/GenBank/DDBJ whole genome shotgun (WGS) entry which is preliminary data.</text>
</comment>
<protein>
    <submittedName>
        <fullName evidence="9">Uncharacterized protein</fullName>
    </submittedName>
</protein>
<feature type="compositionally biased region" description="Acidic residues" evidence="6">
    <location>
        <begin position="394"/>
        <end position="404"/>
    </location>
</feature>
<feature type="region of interest" description="Disordered" evidence="6">
    <location>
        <begin position="128"/>
        <end position="150"/>
    </location>
</feature>
<dbReference type="InterPro" id="IPR036236">
    <property type="entry name" value="Znf_C2H2_sf"/>
</dbReference>
<evidence type="ECO:0000256" key="5">
    <source>
        <dbReference type="SAM" id="Coils"/>
    </source>
</evidence>
<dbReference type="PROSITE" id="PS00028">
    <property type="entry name" value="ZINC_FINGER_C2H2_1"/>
    <property type="match status" value="2"/>
</dbReference>
<dbReference type="Pfam" id="PF00226">
    <property type="entry name" value="DnaJ"/>
    <property type="match status" value="1"/>
</dbReference>